<gene>
    <name evidence="1" type="ORF">METZ01_LOCUS219259</name>
</gene>
<protein>
    <recommendedName>
        <fullName evidence="2">FlgD Ig-like domain-containing protein</fullName>
    </recommendedName>
</protein>
<accession>A0A382FV34</accession>
<dbReference type="NCBIfam" id="TIGR04183">
    <property type="entry name" value="Por_Secre_tail"/>
    <property type="match status" value="1"/>
</dbReference>
<dbReference type="InterPro" id="IPR026444">
    <property type="entry name" value="Secre_tail"/>
</dbReference>
<dbReference type="AlphaFoldDB" id="A0A382FV34"/>
<dbReference type="Gene3D" id="2.60.40.4070">
    <property type="match status" value="1"/>
</dbReference>
<sequence length="347" mass="38473">VFPNAITNTLYSYDGSYTQEENLTLGTGYCLRFSEEGENQIIGPPVNSLSITIHEGWNLVSGITSTVEADGIIDPSGLIVPGTMYSYNENGYANVSILEPGIGYWIRSFGDGTIILQSSRTSKVNDPVSITSDMETMNKIRFNGAELYFGATITENEQLSYSLPPKPPIGGKDIRFFGDTKLCTSDDCLIEVMNDKQPLVVECDIKDGEVWELSPVNAIEMKWSEVISLTGQKQITLAAHSDQWVLRKSTSPSTPTVFALHSNYPNPFNPATRITYDVPQETHIRLTVYDLLGSEVSTLVNKIEQPGFKTIIWNGRDHSGRPLSSGIYISRLETKTFSFSKKMLLLK</sequence>
<reference evidence="1" key="1">
    <citation type="submission" date="2018-05" db="EMBL/GenBank/DDBJ databases">
        <authorList>
            <person name="Lanie J.A."/>
            <person name="Ng W.-L."/>
            <person name="Kazmierczak K.M."/>
            <person name="Andrzejewski T.M."/>
            <person name="Davidsen T.M."/>
            <person name="Wayne K.J."/>
            <person name="Tettelin H."/>
            <person name="Glass J.I."/>
            <person name="Rusch D."/>
            <person name="Podicherti R."/>
            <person name="Tsui H.-C.T."/>
            <person name="Winkler M.E."/>
        </authorList>
    </citation>
    <scope>NUCLEOTIDE SEQUENCE</scope>
</reference>
<feature type="non-terminal residue" evidence="1">
    <location>
        <position position="1"/>
    </location>
</feature>
<name>A0A382FV34_9ZZZZ</name>
<dbReference type="EMBL" id="UINC01051806">
    <property type="protein sequence ID" value="SVB66405.1"/>
    <property type="molecule type" value="Genomic_DNA"/>
</dbReference>
<evidence type="ECO:0000313" key="1">
    <source>
        <dbReference type="EMBL" id="SVB66405.1"/>
    </source>
</evidence>
<proteinExistence type="predicted"/>
<organism evidence="1">
    <name type="scientific">marine metagenome</name>
    <dbReference type="NCBI Taxonomy" id="408172"/>
    <lineage>
        <taxon>unclassified sequences</taxon>
        <taxon>metagenomes</taxon>
        <taxon>ecological metagenomes</taxon>
    </lineage>
</organism>
<evidence type="ECO:0008006" key="2">
    <source>
        <dbReference type="Google" id="ProtNLM"/>
    </source>
</evidence>